<reference evidence="7" key="2">
    <citation type="submission" date="2023-06" db="EMBL/GenBank/DDBJ databases">
        <authorList>
            <consortium name="Lawrence Berkeley National Laboratory"/>
            <person name="Haridas S."/>
            <person name="Hensen N."/>
            <person name="Bonometti L."/>
            <person name="Westerberg I."/>
            <person name="Brannstrom I.O."/>
            <person name="Guillou S."/>
            <person name="Cros-Aarteil S."/>
            <person name="Calhoun S."/>
            <person name="Kuo A."/>
            <person name="Mondo S."/>
            <person name="Pangilinan J."/>
            <person name="Riley R."/>
            <person name="Labutti K."/>
            <person name="Andreopoulos B."/>
            <person name="Lipzen A."/>
            <person name="Chen C."/>
            <person name="Yanf M."/>
            <person name="Daum C."/>
            <person name="Ng V."/>
            <person name="Clum A."/>
            <person name="Steindorff A."/>
            <person name="Ohm R."/>
            <person name="Martin F."/>
            <person name="Silar P."/>
            <person name="Natvig D."/>
            <person name="Lalanne C."/>
            <person name="Gautier V."/>
            <person name="Ament-Velasquez S.L."/>
            <person name="Kruys A."/>
            <person name="Hutchinson M.I."/>
            <person name="Powell A.J."/>
            <person name="Barry K."/>
            <person name="Miller A.N."/>
            <person name="Grigoriev I.V."/>
            <person name="Debuchy R."/>
            <person name="Gladieux P."/>
            <person name="Thoren M.H."/>
            <person name="Johannesson H."/>
        </authorList>
    </citation>
    <scope>NUCLEOTIDE SEQUENCE</scope>
    <source>
        <strain evidence="7">CBS 118394</strain>
    </source>
</reference>
<dbReference type="PROSITE" id="PS50048">
    <property type="entry name" value="ZN2_CY6_FUNGAL_2"/>
    <property type="match status" value="1"/>
</dbReference>
<dbReference type="CDD" id="cd00067">
    <property type="entry name" value="GAL4"/>
    <property type="match status" value="1"/>
</dbReference>
<dbReference type="GO" id="GO:0008270">
    <property type="term" value="F:zinc ion binding"/>
    <property type="evidence" value="ECO:0007669"/>
    <property type="project" value="InterPro"/>
</dbReference>
<dbReference type="PANTHER" id="PTHR47660:SF3">
    <property type="entry name" value="FINGER DOMAIN PROTEIN, PUTATIVE (AFU_ORTHOLOGUE AFUA_4G03310)-RELATED"/>
    <property type="match status" value="1"/>
</dbReference>
<gene>
    <name evidence="7" type="ORF">B0H66DRAFT_307715</name>
</gene>
<dbReference type="AlphaFoldDB" id="A0AAE0I1K9"/>
<evidence type="ECO:0000313" key="7">
    <source>
        <dbReference type="EMBL" id="KAK3316918.1"/>
    </source>
</evidence>
<dbReference type="InterPro" id="IPR036864">
    <property type="entry name" value="Zn2-C6_fun-type_DNA-bd_sf"/>
</dbReference>
<dbReference type="EMBL" id="JAUEDM010000005">
    <property type="protein sequence ID" value="KAK3316918.1"/>
    <property type="molecule type" value="Genomic_DNA"/>
</dbReference>
<protein>
    <recommendedName>
        <fullName evidence="6">Zn(2)-C6 fungal-type domain-containing protein</fullName>
    </recommendedName>
</protein>
<dbReference type="Proteomes" id="UP001283341">
    <property type="component" value="Unassembled WGS sequence"/>
</dbReference>
<evidence type="ECO:0000256" key="3">
    <source>
        <dbReference type="ARBA" id="ARBA00023015"/>
    </source>
</evidence>
<keyword evidence="3" id="KW-0805">Transcription regulation</keyword>
<comment type="caution">
    <text evidence="7">The sequence shown here is derived from an EMBL/GenBank/DDBJ whole genome shotgun (WGS) entry which is preliminary data.</text>
</comment>
<dbReference type="SUPFAM" id="SSF57701">
    <property type="entry name" value="Zn2/Cys6 DNA-binding domain"/>
    <property type="match status" value="1"/>
</dbReference>
<sequence length="455" mass="50634">MEPRTACNICARAKRKCGRQTPACARCGERGLTCTYPSPRPTNFVLLDSDFPPSQPRAIATPASSATIDYLSNSPPAAPTATDIAMTTPTAPLSMKLVTTAGRNHLALISPDKQQKCPLIQPDPTSSKWFLSPDTWKVDHPPFRVAATFPTAMLKRYADRIQRWLARWVREGSCPFIHATLYRYRFPRCAQLAYTTLSAYLDRTDANTDLVLRIVEDRVNELLLTETDHCLEEATSTAPSLDVDVDMMTSCSHPTPTTATSTENQVLDPLEQLARVHALMVYQSIALYDGDIRARHLAEGRIHILNRWVAEMLGSASTSSAFSNYNSSNGAPADPLQPSGRTGSTVETVWHTWILAESIRRTWLVSTGLQTVYLMMQQTWSPCPGGVMLTAKQGVWDAGSSFAWQKMCLNGNIGFMQRFEMERFFTEARPGDVDEFCQGAMESAFGMERMERWVG</sequence>
<dbReference type="PANTHER" id="PTHR47660">
    <property type="entry name" value="TRANSCRIPTION FACTOR WITH C2H2 AND ZN(2)-CYS(6) DNA BINDING DOMAIN (EUROFUNG)-RELATED-RELATED"/>
    <property type="match status" value="1"/>
</dbReference>
<evidence type="ECO:0000313" key="8">
    <source>
        <dbReference type="Proteomes" id="UP001283341"/>
    </source>
</evidence>
<keyword evidence="5" id="KW-0539">Nucleus</keyword>
<organism evidence="7 8">
    <name type="scientific">Apodospora peruviana</name>
    <dbReference type="NCBI Taxonomy" id="516989"/>
    <lineage>
        <taxon>Eukaryota</taxon>
        <taxon>Fungi</taxon>
        <taxon>Dikarya</taxon>
        <taxon>Ascomycota</taxon>
        <taxon>Pezizomycotina</taxon>
        <taxon>Sordariomycetes</taxon>
        <taxon>Sordariomycetidae</taxon>
        <taxon>Sordariales</taxon>
        <taxon>Lasiosphaeriaceae</taxon>
        <taxon>Apodospora</taxon>
    </lineage>
</organism>
<dbReference type="InterPro" id="IPR001138">
    <property type="entry name" value="Zn2Cys6_DnaBD"/>
</dbReference>
<evidence type="ECO:0000259" key="6">
    <source>
        <dbReference type="PROSITE" id="PS50048"/>
    </source>
</evidence>
<dbReference type="GO" id="GO:0000981">
    <property type="term" value="F:DNA-binding transcription factor activity, RNA polymerase II-specific"/>
    <property type="evidence" value="ECO:0007669"/>
    <property type="project" value="InterPro"/>
</dbReference>
<feature type="domain" description="Zn(2)-C6 fungal-type" evidence="6">
    <location>
        <begin position="6"/>
        <end position="36"/>
    </location>
</feature>
<evidence type="ECO:0000256" key="2">
    <source>
        <dbReference type="ARBA" id="ARBA00022833"/>
    </source>
</evidence>
<dbReference type="SMART" id="SM00066">
    <property type="entry name" value="GAL4"/>
    <property type="match status" value="1"/>
</dbReference>
<reference evidence="7" key="1">
    <citation type="journal article" date="2023" name="Mol. Phylogenet. Evol.">
        <title>Genome-scale phylogeny and comparative genomics of the fungal order Sordariales.</title>
        <authorList>
            <person name="Hensen N."/>
            <person name="Bonometti L."/>
            <person name="Westerberg I."/>
            <person name="Brannstrom I.O."/>
            <person name="Guillou S."/>
            <person name="Cros-Aarteil S."/>
            <person name="Calhoun S."/>
            <person name="Haridas S."/>
            <person name="Kuo A."/>
            <person name="Mondo S."/>
            <person name="Pangilinan J."/>
            <person name="Riley R."/>
            <person name="LaButti K."/>
            <person name="Andreopoulos B."/>
            <person name="Lipzen A."/>
            <person name="Chen C."/>
            <person name="Yan M."/>
            <person name="Daum C."/>
            <person name="Ng V."/>
            <person name="Clum A."/>
            <person name="Steindorff A."/>
            <person name="Ohm R.A."/>
            <person name="Martin F."/>
            <person name="Silar P."/>
            <person name="Natvig D.O."/>
            <person name="Lalanne C."/>
            <person name="Gautier V."/>
            <person name="Ament-Velasquez S.L."/>
            <person name="Kruys A."/>
            <person name="Hutchinson M.I."/>
            <person name="Powell A.J."/>
            <person name="Barry K."/>
            <person name="Miller A.N."/>
            <person name="Grigoriev I.V."/>
            <person name="Debuchy R."/>
            <person name="Gladieux P."/>
            <person name="Hiltunen Thoren M."/>
            <person name="Johannesson H."/>
        </authorList>
    </citation>
    <scope>NUCLEOTIDE SEQUENCE</scope>
    <source>
        <strain evidence="7">CBS 118394</strain>
    </source>
</reference>
<evidence type="ECO:0000256" key="5">
    <source>
        <dbReference type="ARBA" id="ARBA00023242"/>
    </source>
</evidence>
<keyword evidence="4" id="KW-0804">Transcription</keyword>
<name>A0AAE0I1K9_9PEZI</name>
<keyword evidence="1" id="KW-0479">Metal-binding</keyword>
<dbReference type="Pfam" id="PF00172">
    <property type="entry name" value="Zn_clus"/>
    <property type="match status" value="1"/>
</dbReference>
<dbReference type="Gene3D" id="4.10.240.10">
    <property type="entry name" value="Zn(2)-C6 fungal-type DNA-binding domain"/>
    <property type="match status" value="1"/>
</dbReference>
<evidence type="ECO:0000256" key="1">
    <source>
        <dbReference type="ARBA" id="ARBA00022723"/>
    </source>
</evidence>
<keyword evidence="2" id="KW-0862">Zinc</keyword>
<keyword evidence="8" id="KW-1185">Reference proteome</keyword>
<accession>A0AAE0I1K9</accession>
<dbReference type="PROSITE" id="PS00463">
    <property type="entry name" value="ZN2_CY6_FUNGAL_1"/>
    <property type="match status" value="1"/>
</dbReference>
<proteinExistence type="predicted"/>
<evidence type="ECO:0000256" key="4">
    <source>
        <dbReference type="ARBA" id="ARBA00023163"/>
    </source>
</evidence>